<dbReference type="OrthoDB" id="6120799at2"/>
<organism evidence="1 2">
    <name type="scientific">Paenibacillus algicola</name>
    <dbReference type="NCBI Taxonomy" id="2565926"/>
    <lineage>
        <taxon>Bacteria</taxon>
        <taxon>Bacillati</taxon>
        <taxon>Bacillota</taxon>
        <taxon>Bacilli</taxon>
        <taxon>Bacillales</taxon>
        <taxon>Paenibacillaceae</taxon>
        <taxon>Paenibacillus</taxon>
    </lineage>
</organism>
<reference evidence="1 2" key="1">
    <citation type="submission" date="2019-05" db="EMBL/GenBank/DDBJ databases">
        <authorList>
            <person name="Chen C."/>
        </authorList>
    </citation>
    <scope>NUCLEOTIDE SEQUENCE [LARGE SCALE GENOMIC DNA]</scope>
    <source>
        <strain evidence="1 2">HB172198</strain>
    </source>
</reference>
<dbReference type="EMBL" id="CP040396">
    <property type="protein sequence ID" value="QCT04236.1"/>
    <property type="molecule type" value="Genomic_DNA"/>
</dbReference>
<dbReference type="InterPro" id="IPR036249">
    <property type="entry name" value="Thioredoxin-like_sf"/>
</dbReference>
<protein>
    <recommendedName>
        <fullName evidence="3">Thioredoxin</fullName>
    </recommendedName>
</protein>
<dbReference type="AlphaFoldDB" id="A0A4P8XN14"/>
<evidence type="ECO:0008006" key="3">
    <source>
        <dbReference type="Google" id="ProtNLM"/>
    </source>
</evidence>
<dbReference type="SUPFAM" id="SSF52833">
    <property type="entry name" value="Thioredoxin-like"/>
    <property type="match status" value="1"/>
</dbReference>
<evidence type="ECO:0000313" key="2">
    <source>
        <dbReference type="Proteomes" id="UP000300879"/>
    </source>
</evidence>
<dbReference type="KEGG" id="palo:E6C60_3526"/>
<dbReference type="Gene3D" id="3.40.30.10">
    <property type="entry name" value="Glutaredoxin"/>
    <property type="match status" value="1"/>
</dbReference>
<dbReference type="Pfam" id="PF14595">
    <property type="entry name" value="Thioredoxin_9"/>
    <property type="match status" value="1"/>
</dbReference>
<name>A0A4P8XN14_9BACL</name>
<dbReference type="RefSeq" id="WP_138226979.1">
    <property type="nucleotide sequence ID" value="NZ_CP040396.1"/>
</dbReference>
<sequence>MAVNVAHKLGTGITPRQFMDSMEKNKEAFQSNYDAFEWSSDEDREFFESLKGKDVRVLILAADWCGDVLRNVPAIFRALEAAEVTTEVLVMEQHLETMDQFLTFGGRSIPVVLMVDSGGNVLRQWGPRPAHVQKHMAAFKQDNPDREAPDYQEKLLQTRKSIQQAYGEQHESAAAVIGELRQQLAGIAQG</sequence>
<gene>
    <name evidence="1" type="ORF">E6C60_3526</name>
</gene>
<proteinExistence type="predicted"/>
<accession>A0A4P8XN14</accession>
<dbReference type="Proteomes" id="UP000300879">
    <property type="component" value="Chromosome"/>
</dbReference>
<keyword evidence="2" id="KW-1185">Reference proteome</keyword>
<evidence type="ECO:0000313" key="1">
    <source>
        <dbReference type="EMBL" id="QCT04236.1"/>
    </source>
</evidence>